<dbReference type="EMBL" id="FPHP01000027">
    <property type="protein sequence ID" value="SFV75281.1"/>
    <property type="molecule type" value="Genomic_DNA"/>
</dbReference>
<feature type="region of interest" description="Disordered" evidence="1">
    <location>
        <begin position="119"/>
        <end position="139"/>
    </location>
</feature>
<accession>A0A1W1D3R9</accession>
<name>A0A1W1D3R9_9ZZZZ</name>
<protein>
    <submittedName>
        <fullName evidence="2">Uncharacterized protein</fullName>
    </submittedName>
</protein>
<dbReference type="AlphaFoldDB" id="A0A1W1D3R9"/>
<evidence type="ECO:0000313" key="2">
    <source>
        <dbReference type="EMBL" id="SFV75281.1"/>
    </source>
</evidence>
<evidence type="ECO:0000256" key="1">
    <source>
        <dbReference type="SAM" id="MobiDB-lite"/>
    </source>
</evidence>
<organism evidence="2">
    <name type="scientific">hydrothermal vent metagenome</name>
    <dbReference type="NCBI Taxonomy" id="652676"/>
    <lineage>
        <taxon>unclassified sequences</taxon>
        <taxon>metagenomes</taxon>
        <taxon>ecological metagenomes</taxon>
    </lineage>
</organism>
<proteinExistence type="predicted"/>
<sequence length="139" mass="15953">MKKVLLIIGVLGVSLLNASFFTHNTDKIESYEFNRKKANQEKELASILQRFQEGKVSQAEIERYLHAKTDSSLFAPDVIVRYSTKQTKDFHITQADLEKQSVAQKKDWLVKIVDKIKQMTKTKKEDKKTSHKGVGDAKK</sequence>
<reference evidence="2" key="1">
    <citation type="submission" date="2016-10" db="EMBL/GenBank/DDBJ databases">
        <authorList>
            <person name="de Groot N.N."/>
        </authorList>
    </citation>
    <scope>NUCLEOTIDE SEQUENCE</scope>
</reference>
<gene>
    <name evidence="2" type="ORF">MNB_SM-3-9</name>
</gene>